<gene>
    <name evidence="8" type="ORF">CFOL_v3_12783</name>
</gene>
<dbReference type="AlphaFoldDB" id="A0A1Q3BN44"/>
<evidence type="ECO:0000256" key="6">
    <source>
        <dbReference type="SAM" id="MobiDB-lite"/>
    </source>
</evidence>
<keyword evidence="2" id="KW-0805">Transcription regulation</keyword>
<dbReference type="Pfam" id="PF00010">
    <property type="entry name" value="HLH"/>
    <property type="match status" value="1"/>
</dbReference>
<evidence type="ECO:0000313" key="8">
    <source>
        <dbReference type="EMBL" id="GAV69282.1"/>
    </source>
</evidence>
<comment type="caution">
    <text evidence="8">The sequence shown here is derived from an EMBL/GenBank/DDBJ whole genome shotgun (WGS) entry which is preliminary data.</text>
</comment>
<evidence type="ECO:0000256" key="3">
    <source>
        <dbReference type="ARBA" id="ARBA00023125"/>
    </source>
</evidence>
<evidence type="ECO:0000256" key="2">
    <source>
        <dbReference type="ARBA" id="ARBA00023015"/>
    </source>
</evidence>
<evidence type="ECO:0000256" key="1">
    <source>
        <dbReference type="ARBA" id="ARBA00004123"/>
    </source>
</evidence>
<keyword evidence="5" id="KW-0539">Nucleus</keyword>
<keyword evidence="4" id="KW-0804">Transcription</keyword>
<feature type="non-terminal residue" evidence="8">
    <location>
        <position position="350"/>
    </location>
</feature>
<dbReference type="STRING" id="3775.A0A1Q3BN44"/>
<dbReference type="SMART" id="SM00353">
    <property type="entry name" value="HLH"/>
    <property type="match status" value="1"/>
</dbReference>
<dbReference type="Gene3D" id="4.10.280.10">
    <property type="entry name" value="Helix-loop-helix DNA-binding domain"/>
    <property type="match status" value="1"/>
</dbReference>
<dbReference type="InterPro" id="IPR036638">
    <property type="entry name" value="HLH_DNA-bd_sf"/>
</dbReference>
<name>A0A1Q3BN44_CEPFO</name>
<protein>
    <submittedName>
        <fullName evidence="8">HLH domain-containing protein</fullName>
    </submittedName>
</protein>
<dbReference type="SUPFAM" id="SSF47459">
    <property type="entry name" value="HLH, helix-loop-helix DNA-binding domain"/>
    <property type="match status" value="1"/>
</dbReference>
<keyword evidence="9" id="KW-1185">Reference proteome</keyword>
<dbReference type="GO" id="GO:0005634">
    <property type="term" value="C:nucleus"/>
    <property type="evidence" value="ECO:0007669"/>
    <property type="project" value="UniProtKB-SubCell"/>
</dbReference>
<dbReference type="PANTHER" id="PTHR45855:SF23">
    <property type="entry name" value="TRANSCRIPTION FACTOR MEE8-RELATED"/>
    <property type="match status" value="1"/>
</dbReference>
<dbReference type="FunCoup" id="A0A1Q3BN44">
    <property type="interactions" value="305"/>
</dbReference>
<evidence type="ECO:0000259" key="7">
    <source>
        <dbReference type="PROSITE" id="PS50888"/>
    </source>
</evidence>
<proteinExistence type="predicted"/>
<dbReference type="Proteomes" id="UP000187406">
    <property type="component" value="Unassembled WGS sequence"/>
</dbReference>
<dbReference type="GO" id="GO:0046983">
    <property type="term" value="F:protein dimerization activity"/>
    <property type="evidence" value="ECO:0007669"/>
    <property type="project" value="InterPro"/>
</dbReference>
<organism evidence="8 9">
    <name type="scientific">Cephalotus follicularis</name>
    <name type="common">Albany pitcher plant</name>
    <dbReference type="NCBI Taxonomy" id="3775"/>
    <lineage>
        <taxon>Eukaryota</taxon>
        <taxon>Viridiplantae</taxon>
        <taxon>Streptophyta</taxon>
        <taxon>Embryophyta</taxon>
        <taxon>Tracheophyta</taxon>
        <taxon>Spermatophyta</taxon>
        <taxon>Magnoliopsida</taxon>
        <taxon>eudicotyledons</taxon>
        <taxon>Gunneridae</taxon>
        <taxon>Pentapetalae</taxon>
        <taxon>rosids</taxon>
        <taxon>fabids</taxon>
        <taxon>Oxalidales</taxon>
        <taxon>Cephalotaceae</taxon>
        <taxon>Cephalotus</taxon>
    </lineage>
</organism>
<feature type="domain" description="BHLH" evidence="7">
    <location>
        <begin position="248"/>
        <end position="297"/>
    </location>
</feature>
<dbReference type="InterPro" id="IPR011598">
    <property type="entry name" value="bHLH_dom"/>
</dbReference>
<dbReference type="OrthoDB" id="71302at2759"/>
<dbReference type="InterPro" id="IPR031066">
    <property type="entry name" value="bHLH_ALC-like_plant"/>
</dbReference>
<dbReference type="PROSITE" id="PS50888">
    <property type="entry name" value="BHLH"/>
    <property type="match status" value="1"/>
</dbReference>
<keyword evidence="3" id="KW-0238">DNA-binding</keyword>
<feature type="compositionally biased region" description="Basic and acidic residues" evidence="6">
    <location>
        <begin position="226"/>
        <end position="236"/>
    </location>
</feature>
<feature type="region of interest" description="Disordered" evidence="6">
    <location>
        <begin position="203"/>
        <end position="261"/>
    </location>
</feature>
<dbReference type="EMBL" id="BDDD01000710">
    <property type="protein sequence ID" value="GAV69282.1"/>
    <property type="molecule type" value="Genomic_DNA"/>
</dbReference>
<evidence type="ECO:0000313" key="9">
    <source>
        <dbReference type="Proteomes" id="UP000187406"/>
    </source>
</evidence>
<dbReference type="FunFam" id="4.10.280.10:FF:000059">
    <property type="entry name" value="transcription factor UNE10 isoform X1"/>
    <property type="match status" value="1"/>
</dbReference>
<accession>A0A1Q3BN44</accession>
<evidence type="ECO:0000256" key="4">
    <source>
        <dbReference type="ARBA" id="ARBA00023163"/>
    </source>
</evidence>
<dbReference type="InParanoid" id="A0A1Q3BN44"/>
<dbReference type="GO" id="GO:0003677">
    <property type="term" value="F:DNA binding"/>
    <property type="evidence" value="ECO:0007669"/>
    <property type="project" value="UniProtKB-KW"/>
</dbReference>
<evidence type="ECO:0000256" key="5">
    <source>
        <dbReference type="ARBA" id="ARBA00023242"/>
    </source>
</evidence>
<dbReference type="PANTHER" id="PTHR45855">
    <property type="entry name" value="TRANSCRIPTION FACTOR PIF1-RELATED"/>
    <property type="match status" value="1"/>
</dbReference>
<feature type="compositionally biased region" description="Polar residues" evidence="6">
    <location>
        <begin position="203"/>
        <end position="224"/>
    </location>
</feature>
<reference evidence="9" key="1">
    <citation type="submission" date="2016-04" db="EMBL/GenBank/DDBJ databases">
        <title>Cephalotus genome sequencing.</title>
        <authorList>
            <person name="Fukushima K."/>
            <person name="Hasebe M."/>
            <person name="Fang X."/>
        </authorList>
    </citation>
    <scope>NUCLEOTIDE SEQUENCE [LARGE SCALE GENOMIC DNA]</scope>
    <source>
        <strain evidence="9">cv. St1</strain>
    </source>
</reference>
<sequence length="350" mass="38739">MSQCVPSTSRDLDYHSPPRLSLRSHCNFSASAVPKLNYEVAELTWENGQLAMHGLSPTPMPARSQVGNWEKPRSSGTLESIVNQATGLPQRKATVDRSRENQLPEWIETHRGVVSTTMTMTMDTPVPCSSMMDSVSEITGSCTLRCPTVVGSCSVASTQDEDVPLTEARVTVPPEWSSKDFGRNQNSQCENVDTCQRDLGVGLTSTSFGSPENTTVCNSTTSQREAAPDEEKDNKGNQKSSLSTRRTRAAAIHNQSERRRRDKINRRMKTLQKLVPNSNKTDKASMLDEVIEYVKQLQTQVQIMSRMSLQAMTLPMAIQQQLQISMMTPMSMGMGMSIMDLSSIARPNIT</sequence>
<comment type="subcellular location">
    <subcellularLocation>
        <location evidence="1">Nucleus</location>
    </subcellularLocation>
</comment>